<evidence type="ECO:0000256" key="5">
    <source>
        <dbReference type="ARBA" id="ARBA00022737"/>
    </source>
</evidence>
<organism evidence="11 12">
    <name type="scientific">Tagetes erecta</name>
    <name type="common">African marigold</name>
    <dbReference type="NCBI Taxonomy" id="13708"/>
    <lineage>
        <taxon>Eukaryota</taxon>
        <taxon>Viridiplantae</taxon>
        <taxon>Streptophyta</taxon>
        <taxon>Embryophyta</taxon>
        <taxon>Tracheophyta</taxon>
        <taxon>Spermatophyta</taxon>
        <taxon>Magnoliopsida</taxon>
        <taxon>eudicotyledons</taxon>
        <taxon>Gunneridae</taxon>
        <taxon>Pentapetalae</taxon>
        <taxon>asterids</taxon>
        <taxon>campanulids</taxon>
        <taxon>Asterales</taxon>
        <taxon>Asteraceae</taxon>
        <taxon>Asteroideae</taxon>
        <taxon>Heliantheae alliance</taxon>
        <taxon>Tageteae</taxon>
        <taxon>Tagetes</taxon>
    </lineage>
</organism>
<evidence type="ECO:0000313" key="12">
    <source>
        <dbReference type="Proteomes" id="UP001229421"/>
    </source>
</evidence>
<keyword evidence="12" id="KW-1185">Reference proteome</keyword>
<dbReference type="PANTHER" id="PTHR32093:SF120">
    <property type="entry name" value="LEUCINE-RICH REPEAT EXTENSIN-LIKE PROTEIN 3-RELATED"/>
    <property type="match status" value="1"/>
</dbReference>
<keyword evidence="2" id="KW-0134">Cell wall</keyword>
<protein>
    <recommendedName>
        <fullName evidence="8">Cell wall hydroxyproline-rich glycoprotein</fullName>
    </recommendedName>
</protein>
<evidence type="ECO:0000256" key="2">
    <source>
        <dbReference type="ARBA" id="ARBA00022512"/>
    </source>
</evidence>
<dbReference type="Gene3D" id="3.80.10.10">
    <property type="entry name" value="Ribonuclease Inhibitor"/>
    <property type="match status" value="2"/>
</dbReference>
<feature type="compositionally biased region" description="Pro residues" evidence="9">
    <location>
        <begin position="534"/>
        <end position="568"/>
    </location>
</feature>
<evidence type="ECO:0000313" key="11">
    <source>
        <dbReference type="EMBL" id="KAK1417473.1"/>
    </source>
</evidence>
<dbReference type="AlphaFoldDB" id="A0AAD8K9C9"/>
<comment type="subcellular location">
    <subcellularLocation>
        <location evidence="1">Secreted</location>
        <location evidence="1">Cell wall</location>
    </subcellularLocation>
</comment>
<keyword evidence="5" id="KW-0677">Repeat</keyword>
<evidence type="ECO:0000256" key="8">
    <source>
        <dbReference type="ARBA" id="ARBA00041871"/>
    </source>
</evidence>
<keyword evidence="3" id="KW-0964">Secreted</keyword>
<comment type="caution">
    <text evidence="11">The sequence shown here is derived from an EMBL/GenBank/DDBJ whole genome shotgun (WGS) entry which is preliminary data.</text>
</comment>
<dbReference type="Pfam" id="PF13855">
    <property type="entry name" value="LRR_8"/>
    <property type="match status" value="1"/>
</dbReference>
<keyword evidence="10" id="KW-0472">Membrane</keyword>
<dbReference type="InterPro" id="IPR032675">
    <property type="entry name" value="LRR_dom_sf"/>
</dbReference>
<keyword evidence="10" id="KW-1133">Transmembrane helix</keyword>
<accession>A0AAD8K9C9</accession>
<evidence type="ECO:0000256" key="1">
    <source>
        <dbReference type="ARBA" id="ARBA00004191"/>
    </source>
</evidence>
<sequence>MITFEYTNTILAIVLLRTMGSKSMTTQKSVKNCLIRREHQNQLKALVTAKNVMMDDKFVDDNHVMMDDKFNGNMDDNRFNQHMIDPSWIEEINYSVYIDHTLVNLKKKNAKCCFPKPFFKMQTLGFLFYIGLLFIFYTSPFSTASTKIQYPVSRRGLTTMRKPDMDPDPNRLLDDIKVEVDPSLKFESPRIKKAYFALQEWKKVLISDPLNMTVNWVGPDVCSYFGVICVPALDDERVTTVAGIDLNFGDISGQLVPHLGLLTDLGILHLHSNRMCGVIPKTFSNLQLLYELDLSDNRFSGVFPSLVLSLSSLRFLDIRFNEFEGPLPPELFEMDLDAIIVNNNRLSSHIPKNIGNSPASILVLSNNKFSGCIPRSIGRMQYLEQVSFSNNRLTGCLPEELALPKFLVAFDVSKNYFMGPLPKSLERSKTIERFDCSHNQLTGKVHDNVCSLPELWNMTIHNNFFNEIGGECEKLFNDEKLILGDSDNCFSKKPNQRSPKDCLPVLSHPVDCKTIGCQPRDPMIIALMKRKTTPPLPTLHSPSPPTKPTLVPHPPKVTPPSPPKPPPAASQTPARMFKNLSPKIGSQHSSPPSPLVFQGH</sequence>
<name>A0AAD8K9C9_TARER</name>
<keyword evidence="7" id="KW-0379">Hydroxylation</keyword>
<dbReference type="InterPro" id="IPR001611">
    <property type="entry name" value="Leu-rich_rpt"/>
</dbReference>
<evidence type="ECO:0000256" key="3">
    <source>
        <dbReference type="ARBA" id="ARBA00022525"/>
    </source>
</evidence>
<gene>
    <name evidence="11" type="ORF">QVD17_26600</name>
</gene>
<evidence type="ECO:0000256" key="6">
    <source>
        <dbReference type="ARBA" id="ARBA00023180"/>
    </source>
</evidence>
<dbReference type="EMBL" id="JAUHHV010000007">
    <property type="protein sequence ID" value="KAK1417473.1"/>
    <property type="molecule type" value="Genomic_DNA"/>
</dbReference>
<dbReference type="Pfam" id="PF00560">
    <property type="entry name" value="LRR_1"/>
    <property type="match status" value="1"/>
</dbReference>
<feature type="region of interest" description="Disordered" evidence="9">
    <location>
        <begin position="533"/>
        <end position="600"/>
    </location>
</feature>
<feature type="transmembrane region" description="Helical" evidence="10">
    <location>
        <begin position="118"/>
        <end position="137"/>
    </location>
</feature>
<dbReference type="FunFam" id="3.80.10.10:FF:000224">
    <property type="entry name" value="Leucine-rich repeat extensin-like protein 1"/>
    <property type="match status" value="1"/>
</dbReference>
<dbReference type="PANTHER" id="PTHR32093">
    <property type="entry name" value="LEUCINE-RICH REPEAT EXTENSIN-LIKE PROTEIN 3-RELATED"/>
    <property type="match status" value="1"/>
</dbReference>
<evidence type="ECO:0000256" key="4">
    <source>
        <dbReference type="ARBA" id="ARBA00022729"/>
    </source>
</evidence>
<keyword evidence="4" id="KW-0732">Signal</keyword>
<dbReference type="SUPFAM" id="SSF52058">
    <property type="entry name" value="L domain-like"/>
    <property type="match status" value="1"/>
</dbReference>
<proteinExistence type="predicted"/>
<reference evidence="11" key="1">
    <citation type="journal article" date="2023" name="bioRxiv">
        <title>Improved chromosome-level genome assembly for marigold (Tagetes erecta).</title>
        <authorList>
            <person name="Jiang F."/>
            <person name="Yuan L."/>
            <person name="Wang S."/>
            <person name="Wang H."/>
            <person name="Xu D."/>
            <person name="Wang A."/>
            <person name="Fan W."/>
        </authorList>
    </citation>
    <scope>NUCLEOTIDE SEQUENCE</scope>
    <source>
        <strain evidence="11">WSJ</strain>
        <tissue evidence="11">Leaf</tissue>
    </source>
</reference>
<evidence type="ECO:0000256" key="7">
    <source>
        <dbReference type="ARBA" id="ARBA00023278"/>
    </source>
</evidence>
<keyword evidence="10" id="KW-0812">Transmembrane</keyword>
<dbReference type="Proteomes" id="UP001229421">
    <property type="component" value="Unassembled WGS sequence"/>
</dbReference>
<keyword evidence="6" id="KW-0325">Glycoprotein</keyword>
<dbReference type="InterPro" id="IPR051582">
    <property type="entry name" value="LRR_extensin-like_regulator"/>
</dbReference>
<evidence type="ECO:0000256" key="9">
    <source>
        <dbReference type="SAM" id="MobiDB-lite"/>
    </source>
</evidence>
<evidence type="ECO:0000256" key="10">
    <source>
        <dbReference type="SAM" id="Phobius"/>
    </source>
</evidence>